<evidence type="ECO:0000256" key="1">
    <source>
        <dbReference type="SAM" id="Phobius"/>
    </source>
</evidence>
<dbReference type="AlphaFoldDB" id="A0A1B6EAB4"/>
<keyword evidence="1" id="KW-1133">Transmembrane helix</keyword>
<keyword evidence="1" id="KW-0472">Membrane</keyword>
<feature type="transmembrane region" description="Helical" evidence="1">
    <location>
        <begin position="7"/>
        <end position="25"/>
    </location>
</feature>
<organism evidence="2">
    <name type="scientific">Clastoptera arizonana</name>
    <name type="common">Arizona spittle bug</name>
    <dbReference type="NCBI Taxonomy" id="38151"/>
    <lineage>
        <taxon>Eukaryota</taxon>
        <taxon>Metazoa</taxon>
        <taxon>Ecdysozoa</taxon>
        <taxon>Arthropoda</taxon>
        <taxon>Hexapoda</taxon>
        <taxon>Insecta</taxon>
        <taxon>Pterygota</taxon>
        <taxon>Neoptera</taxon>
        <taxon>Paraneoptera</taxon>
        <taxon>Hemiptera</taxon>
        <taxon>Auchenorrhyncha</taxon>
        <taxon>Cercopoidea</taxon>
        <taxon>Clastopteridae</taxon>
        <taxon>Clastoptera</taxon>
    </lineage>
</organism>
<reference evidence="2" key="1">
    <citation type="submission" date="2015-12" db="EMBL/GenBank/DDBJ databases">
        <title>De novo transcriptome assembly of four potential Pierce s Disease insect vectors from Arizona vineyards.</title>
        <authorList>
            <person name="Tassone E.E."/>
        </authorList>
    </citation>
    <scope>NUCLEOTIDE SEQUENCE</scope>
</reference>
<evidence type="ECO:0000313" key="2">
    <source>
        <dbReference type="EMBL" id="JAS34876.1"/>
    </source>
</evidence>
<gene>
    <name evidence="2" type="ORF">g.7640</name>
</gene>
<keyword evidence="1" id="KW-0812">Transmembrane</keyword>
<protein>
    <submittedName>
        <fullName evidence="2">Uncharacterized protein</fullName>
    </submittedName>
</protein>
<accession>A0A1B6EAB4</accession>
<dbReference type="EMBL" id="GEDC01002422">
    <property type="protein sequence ID" value="JAS34876.1"/>
    <property type="molecule type" value="Transcribed_RNA"/>
</dbReference>
<sequence>MAKLQNCIILYFMLYILCVCCSIHHSKRGKINLESNDEDQLVNSFLNSKLQDSENEMVDNFIAKYVVFREEQLPCQVEGQHIVEYDDTEHESLQSTQSTDFNEIR</sequence>
<proteinExistence type="predicted"/>
<name>A0A1B6EAB4_9HEMI</name>